<keyword evidence="3 8" id="KW-0819">tRNA processing</keyword>
<dbReference type="HAMAP" id="MF_00972">
    <property type="entry name" value="tRNA_aden_deaminase"/>
    <property type="match status" value="1"/>
</dbReference>
<proteinExistence type="inferred from homology"/>
<comment type="catalytic activity">
    <reaction evidence="7 8">
        <text>adenosine(34) in tRNA + H2O + H(+) = inosine(34) in tRNA + NH4(+)</text>
        <dbReference type="Rhea" id="RHEA:43168"/>
        <dbReference type="Rhea" id="RHEA-COMP:10373"/>
        <dbReference type="Rhea" id="RHEA-COMP:10374"/>
        <dbReference type="ChEBI" id="CHEBI:15377"/>
        <dbReference type="ChEBI" id="CHEBI:15378"/>
        <dbReference type="ChEBI" id="CHEBI:28938"/>
        <dbReference type="ChEBI" id="CHEBI:74411"/>
        <dbReference type="ChEBI" id="CHEBI:82852"/>
        <dbReference type="EC" id="3.5.4.33"/>
    </reaction>
</comment>
<dbReference type="SUPFAM" id="SSF53927">
    <property type="entry name" value="Cytidine deaminase-like"/>
    <property type="match status" value="1"/>
</dbReference>
<dbReference type="AlphaFoldDB" id="A0A1H8PCH1"/>
<dbReference type="CDD" id="cd01285">
    <property type="entry name" value="nucleoside_deaminase"/>
    <property type="match status" value="1"/>
</dbReference>
<keyword evidence="4 8" id="KW-0479">Metal-binding</keyword>
<dbReference type="Gene3D" id="3.40.140.10">
    <property type="entry name" value="Cytidine Deaminase, domain 2"/>
    <property type="match status" value="1"/>
</dbReference>
<comment type="function">
    <text evidence="8">Catalyzes the deamination of adenosine to inosine at the wobble position 34 of tRNA(Arg2).</text>
</comment>
<reference evidence="10 11" key="1">
    <citation type="submission" date="2016-10" db="EMBL/GenBank/DDBJ databases">
        <authorList>
            <person name="de Groot N.N."/>
        </authorList>
    </citation>
    <scope>NUCLEOTIDE SEQUENCE [LARGE SCALE GENOMIC DNA]</scope>
    <source>
        <strain evidence="10 11">CGMCC 1.10434</strain>
    </source>
</reference>
<evidence type="ECO:0000256" key="1">
    <source>
        <dbReference type="ARBA" id="ARBA00010669"/>
    </source>
</evidence>
<gene>
    <name evidence="8" type="primary">tadA</name>
    <name evidence="10" type="ORF">SAMN04488134_10725</name>
</gene>
<dbReference type="PROSITE" id="PS00903">
    <property type="entry name" value="CYT_DCMP_DEAMINASES_1"/>
    <property type="match status" value="1"/>
</dbReference>
<evidence type="ECO:0000256" key="6">
    <source>
        <dbReference type="ARBA" id="ARBA00022833"/>
    </source>
</evidence>
<dbReference type="InterPro" id="IPR016192">
    <property type="entry name" value="APOBEC/CMP_deaminase_Zn-bd"/>
</dbReference>
<evidence type="ECO:0000313" key="10">
    <source>
        <dbReference type="EMBL" id="SEO39526.1"/>
    </source>
</evidence>
<organism evidence="10 11">
    <name type="scientific">Amphibacillus marinus</name>
    <dbReference type="NCBI Taxonomy" id="872970"/>
    <lineage>
        <taxon>Bacteria</taxon>
        <taxon>Bacillati</taxon>
        <taxon>Bacillota</taxon>
        <taxon>Bacilli</taxon>
        <taxon>Bacillales</taxon>
        <taxon>Bacillaceae</taxon>
        <taxon>Amphibacillus</taxon>
    </lineage>
</organism>
<dbReference type="InterPro" id="IPR028883">
    <property type="entry name" value="tRNA_aden_deaminase"/>
</dbReference>
<dbReference type="InterPro" id="IPR016193">
    <property type="entry name" value="Cytidine_deaminase-like"/>
</dbReference>
<evidence type="ECO:0000259" key="9">
    <source>
        <dbReference type="PROSITE" id="PS51747"/>
    </source>
</evidence>
<dbReference type="NCBIfam" id="NF008113">
    <property type="entry name" value="PRK10860.1"/>
    <property type="match status" value="1"/>
</dbReference>
<evidence type="ECO:0000256" key="7">
    <source>
        <dbReference type="ARBA" id="ARBA00048045"/>
    </source>
</evidence>
<dbReference type="EMBL" id="FODJ01000007">
    <property type="protein sequence ID" value="SEO39526.1"/>
    <property type="molecule type" value="Genomic_DNA"/>
</dbReference>
<evidence type="ECO:0000256" key="8">
    <source>
        <dbReference type="HAMAP-Rule" id="MF_00972"/>
    </source>
</evidence>
<evidence type="ECO:0000313" key="11">
    <source>
        <dbReference type="Proteomes" id="UP000199300"/>
    </source>
</evidence>
<dbReference type="InterPro" id="IPR058535">
    <property type="entry name" value="MafB19-deam"/>
</dbReference>
<dbReference type="EC" id="3.5.4.33" evidence="8"/>
<dbReference type="Proteomes" id="UP000199300">
    <property type="component" value="Unassembled WGS sequence"/>
</dbReference>
<keyword evidence="11" id="KW-1185">Reference proteome</keyword>
<dbReference type="OrthoDB" id="9802676at2"/>
<sequence length="170" mass="18890">MLTEEAYMELALEEATKAAQLGEVPIGAVLVYQDQVIAKAFNLREALQTTASHAEMLLIDKANEVIGSWRLEDCTLYVTLEPCPMCAGAILQARIKRVVFGAYDPKAGCVGSIMNLLNDHRFNHQVDIKGGILAEQCGELLRIFFKKIRQSKPNKKVIQLSKSKGENNNR</sequence>
<dbReference type="GO" id="GO:0052717">
    <property type="term" value="F:tRNA-specific adenosine-34 deaminase activity"/>
    <property type="evidence" value="ECO:0007669"/>
    <property type="project" value="UniProtKB-UniRule"/>
</dbReference>
<dbReference type="PANTHER" id="PTHR11079">
    <property type="entry name" value="CYTOSINE DEAMINASE FAMILY MEMBER"/>
    <property type="match status" value="1"/>
</dbReference>
<dbReference type="GO" id="GO:0002100">
    <property type="term" value="P:tRNA wobble adenosine to inosine editing"/>
    <property type="evidence" value="ECO:0007669"/>
    <property type="project" value="UniProtKB-UniRule"/>
</dbReference>
<name>A0A1H8PCH1_9BACI</name>
<feature type="binding site" evidence="8">
    <location>
        <position position="86"/>
    </location>
    <ligand>
        <name>Zn(2+)</name>
        <dbReference type="ChEBI" id="CHEBI:29105"/>
        <note>catalytic</note>
    </ligand>
</feature>
<feature type="binding site" evidence="8">
    <location>
        <position position="53"/>
    </location>
    <ligand>
        <name>Zn(2+)</name>
        <dbReference type="ChEBI" id="CHEBI:29105"/>
        <note>catalytic</note>
    </ligand>
</feature>
<evidence type="ECO:0000256" key="2">
    <source>
        <dbReference type="ARBA" id="ARBA00011738"/>
    </source>
</evidence>
<evidence type="ECO:0000256" key="3">
    <source>
        <dbReference type="ARBA" id="ARBA00022694"/>
    </source>
</evidence>
<dbReference type="STRING" id="872970.SAMN04488134_10725"/>
<comment type="subunit">
    <text evidence="2 8">Homodimer.</text>
</comment>
<dbReference type="Pfam" id="PF14437">
    <property type="entry name" value="MafB19-deam"/>
    <property type="match status" value="1"/>
</dbReference>
<evidence type="ECO:0000256" key="5">
    <source>
        <dbReference type="ARBA" id="ARBA00022801"/>
    </source>
</evidence>
<comment type="cofactor">
    <cofactor evidence="8">
        <name>Zn(2+)</name>
        <dbReference type="ChEBI" id="CHEBI:29105"/>
    </cofactor>
    <text evidence="8">Binds 1 zinc ion per subunit.</text>
</comment>
<dbReference type="InterPro" id="IPR002125">
    <property type="entry name" value="CMP_dCMP_dom"/>
</dbReference>
<dbReference type="PANTHER" id="PTHR11079:SF202">
    <property type="entry name" value="TRNA-SPECIFIC ADENOSINE DEAMINASE"/>
    <property type="match status" value="1"/>
</dbReference>
<dbReference type="PROSITE" id="PS51747">
    <property type="entry name" value="CYT_DCMP_DEAMINASES_2"/>
    <property type="match status" value="1"/>
</dbReference>
<dbReference type="GO" id="GO:0008270">
    <property type="term" value="F:zinc ion binding"/>
    <property type="evidence" value="ECO:0007669"/>
    <property type="project" value="UniProtKB-UniRule"/>
</dbReference>
<keyword evidence="6 8" id="KW-0862">Zinc</keyword>
<feature type="active site" description="Proton donor" evidence="8">
    <location>
        <position position="55"/>
    </location>
</feature>
<comment type="similarity">
    <text evidence="1">Belongs to the cytidine and deoxycytidylate deaminase family. ADAT2 subfamily.</text>
</comment>
<dbReference type="RefSeq" id="WP_091497735.1">
    <property type="nucleotide sequence ID" value="NZ_FODJ01000007.1"/>
</dbReference>
<feature type="binding site" evidence="8">
    <location>
        <position position="83"/>
    </location>
    <ligand>
        <name>Zn(2+)</name>
        <dbReference type="ChEBI" id="CHEBI:29105"/>
        <note>catalytic</note>
    </ligand>
</feature>
<protein>
    <recommendedName>
        <fullName evidence="8">tRNA-specific adenosine deaminase</fullName>
        <ecNumber evidence="8">3.5.4.33</ecNumber>
    </recommendedName>
</protein>
<accession>A0A1H8PCH1</accession>
<feature type="domain" description="CMP/dCMP-type deaminase" evidence="9">
    <location>
        <begin position="2"/>
        <end position="111"/>
    </location>
</feature>
<dbReference type="FunFam" id="3.40.140.10:FF:000005">
    <property type="entry name" value="tRNA-specific adenosine deaminase"/>
    <property type="match status" value="1"/>
</dbReference>
<keyword evidence="5 8" id="KW-0378">Hydrolase</keyword>
<evidence type="ECO:0000256" key="4">
    <source>
        <dbReference type="ARBA" id="ARBA00022723"/>
    </source>
</evidence>